<dbReference type="RefSeq" id="WP_006158421.1">
    <property type="nucleotide sequence ID" value="NZ_AHJE01000033.1"/>
</dbReference>
<protein>
    <submittedName>
        <fullName evidence="3">Extra-cytoplasmic solute receptor family protein 56</fullName>
    </submittedName>
</protein>
<feature type="signal peptide" evidence="2">
    <location>
        <begin position="1"/>
        <end position="26"/>
    </location>
</feature>
<comment type="similarity">
    <text evidence="1">Belongs to the UPF0065 (bug) family.</text>
</comment>
<dbReference type="InterPro" id="IPR042100">
    <property type="entry name" value="Bug_dom1"/>
</dbReference>
<sequence length="330" mass="35004">MPRLRSIMLAAAVGAALGAASFSASAQEYPTKLVRVLTPYATGLSPDVATRILAEKLGNIWGGKPVVIESRPGANGVLAISAEKKSVPNGYSLLVMGHSHLTINPVLLRNLPYDPVKDFVPLALIYRAPFFVCVSGDSPYKTVGDLIKAAKASPGKLSYATSYIGSPSHFATATLALMTGTQLLPVHYATEGLQAYNSVVNGDITFTLASAGSVAPLVKSGRLRMIATTSPTRLPNYPDIPTIGESGGPANYEFETWAALVAPTGTPPDVVRRISADTARALAAPDVQEHFRSLGFEPAHERTSADISNLVREDLKRNQELIKRLGISVQ</sequence>
<accession>H1S4T4</accession>
<dbReference type="OrthoDB" id="8678477at2"/>
<evidence type="ECO:0000256" key="2">
    <source>
        <dbReference type="SAM" id="SignalP"/>
    </source>
</evidence>
<evidence type="ECO:0000256" key="1">
    <source>
        <dbReference type="ARBA" id="ARBA00006987"/>
    </source>
</evidence>
<feature type="chain" id="PRO_5003555099" evidence="2">
    <location>
        <begin position="27"/>
        <end position="330"/>
    </location>
</feature>
<dbReference type="PANTHER" id="PTHR42928:SF5">
    <property type="entry name" value="BLR1237 PROTEIN"/>
    <property type="match status" value="1"/>
</dbReference>
<reference evidence="3 4" key="1">
    <citation type="journal article" date="2012" name="J. Bacteriol.">
        <title>De Novo Genome Project of Cupriavidus basilensis OR16.</title>
        <authorList>
            <person name="Cserhati M."/>
            <person name="Kriszt B."/>
            <person name="Szoboszlay S."/>
            <person name="Toth A."/>
            <person name="Szabo I."/>
            <person name="Tancsics A."/>
            <person name="Nagy I."/>
            <person name="Horvath B."/>
            <person name="Nagy I."/>
            <person name="Kukolya J."/>
        </authorList>
    </citation>
    <scope>NUCLEOTIDE SEQUENCE [LARGE SCALE GENOMIC DNA]</scope>
    <source>
        <strain evidence="3 4">OR16</strain>
    </source>
</reference>
<dbReference type="SUPFAM" id="SSF53850">
    <property type="entry name" value="Periplasmic binding protein-like II"/>
    <property type="match status" value="1"/>
</dbReference>
<evidence type="ECO:0000313" key="4">
    <source>
        <dbReference type="Proteomes" id="UP000005808"/>
    </source>
</evidence>
<dbReference type="Gene3D" id="3.40.190.10">
    <property type="entry name" value="Periplasmic binding protein-like II"/>
    <property type="match status" value="1"/>
</dbReference>
<keyword evidence="3" id="KW-0675">Receptor</keyword>
<organism evidence="3 4">
    <name type="scientific">Cupriavidus basilensis OR16</name>
    <dbReference type="NCBI Taxonomy" id="1127483"/>
    <lineage>
        <taxon>Bacteria</taxon>
        <taxon>Pseudomonadati</taxon>
        <taxon>Pseudomonadota</taxon>
        <taxon>Betaproteobacteria</taxon>
        <taxon>Burkholderiales</taxon>
        <taxon>Burkholderiaceae</taxon>
        <taxon>Cupriavidus</taxon>
    </lineage>
</organism>
<proteinExistence type="inferred from homology"/>
<dbReference type="InterPro" id="IPR005064">
    <property type="entry name" value="BUG"/>
</dbReference>
<dbReference type="PATRIC" id="fig|1127483.3.peg.2823"/>
<dbReference type="CDD" id="cd07012">
    <property type="entry name" value="PBP2_Bug_TTT"/>
    <property type="match status" value="1"/>
</dbReference>
<comment type="caution">
    <text evidence="3">The sequence shown here is derived from an EMBL/GenBank/DDBJ whole genome shotgun (WGS) entry which is preliminary data.</text>
</comment>
<name>H1S4T4_9BURK</name>
<dbReference type="PIRSF" id="PIRSF017082">
    <property type="entry name" value="YflP"/>
    <property type="match status" value="1"/>
</dbReference>
<dbReference type="EMBL" id="AHJE01000033">
    <property type="protein sequence ID" value="EHP42471.1"/>
    <property type="molecule type" value="Genomic_DNA"/>
</dbReference>
<dbReference type="Gene3D" id="3.40.190.150">
    <property type="entry name" value="Bordetella uptake gene, domain 1"/>
    <property type="match status" value="1"/>
</dbReference>
<dbReference type="AlphaFoldDB" id="H1S4T4"/>
<dbReference type="PANTHER" id="PTHR42928">
    <property type="entry name" value="TRICARBOXYLATE-BINDING PROTEIN"/>
    <property type="match status" value="1"/>
</dbReference>
<gene>
    <name evidence="3" type="ORF">OR16_14109</name>
</gene>
<keyword evidence="2" id="KW-0732">Signal</keyword>
<evidence type="ECO:0000313" key="3">
    <source>
        <dbReference type="EMBL" id="EHP42471.1"/>
    </source>
</evidence>
<dbReference type="Pfam" id="PF03401">
    <property type="entry name" value="TctC"/>
    <property type="match status" value="1"/>
</dbReference>
<dbReference type="Proteomes" id="UP000005808">
    <property type="component" value="Unassembled WGS sequence"/>
</dbReference>